<dbReference type="Gene3D" id="3.40.50.12780">
    <property type="entry name" value="N-terminal domain of ligase-like"/>
    <property type="match status" value="1"/>
</dbReference>
<keyword evidence="4" id="KW-0067">ATP-binding</keyword>
<keyword evidence="9" id="KW-1185">Reference proteome</keyword>
<feature type="region of interest" description="Disordered" evidence="6">
    <location>
        <begin position="18"/>
        <end position="44"/>
    </location>
</feature>
<feature type="domain" description="AMP-dependent synthetase/ligase" evidence="7">
    <location>
        <begin position="111"/>
        <end position="520"/>
    </location>
</feature>
<name>A0A2N3NGD9_9PEZI</name>
<keyword evidence="3" id="KW-0547">Nucleotide-binding</keyword>
<dbReference type="GO" id="GO:0005811">
    <property type="term" value="C:lipid droplet"/>
    <property type="evidence" value="ECO:0007669"/>
    <property type="project" value="TreeGrafter"/>
</dbReference>
<comment type="similarity">
    <text evidence="1">Belongs to the ATP-dependent AMP-binding enzyme family.</text>
</comment>
<dbReference type="Proteomes" id="UP000233524">
    <property type="component" value="Unassembled WGS sequence"/>
</dbReference>
<dbReference type="InParanoid" id="A0A2N3NGD9"/>
<dbReference type="FunCoup" id="A0A2N3NGD9">
    <property type="interactions" value="761"/>
</dbReference>
<dbReference type="InterPro" id="IPR042099">
    <property type="entry name" value="ANL_N_sf"/>
</dbReference>
<accession>A0A2N3NGD9</accession>
<dbReference type="InterPro" id="IPR000873">
    <property type="entry name" value="AMP-dep_synth/lig_dom"/>
</dbReference>
<dbReference type="GO" id="GO:0005783">
    <property type="term" value="C:endoplasmic reticulum"/>
    <property type="evidence" value="ECO:0007669"/>
    <property type="project" value="TreeGrafter"/>
</dbReference>
<dbReference type="OrthoDB" id="1700726at2759"/>
<dbReference type="Pfam" id="PF00501">
    <property type="entry name" value="AMP-binding"/>
    <property type="match status" value="1"/>
</dbReference>
<dbReference type="VEuPathDB" id="FungiDB:jhhlp_003268"/>
<dbReference type="PROSITE" id="PS00455">
    <property type="entry name" value="AMP_BINDING"/>
    <property type="match status" value="1"/>
</dbReference>
<gene>
    <name evidence="8" type="ORF">jhhlp_003268</name>
</gene>
<dbReference type="PANTHER" id="PTHR43272">
    <property type="entry name" value="LONG-CHAIN-FATTY-ACID--COA LIGASE"/>
    <property type="match status" value="1"/>
</dbReference>
<evidence type="ECO:0000256" key="2">
    <source>
        <dbReference type="ARBA" id="ARBA00022598"/>
    </source>
</evidence>
<organism evidence="8 9">
    <name type="scientific">Lomentospora prolificans</name>
    <dbReference type="NCBI Taxonomy" id="41688"/>
    <lineage>
        <taxon>Eukaryota</taxon>
        <taxon>Fungi</taxon>
        <taxon>Dikarya</taxon>
        <taxon>Ascomycota</taxon>
        <taxon>Pezizomycotina</taxon>
        <taxon>Sordariomycetes</taxon>
        <taxon>Hypocreomycetidae</taxon>
        <taxon>Microascales</taxon>
        <taxon>Microascaceae</taxon>
        <taxon>Lomentospora</taxon>
    </lineage>
</organism>
<keyword evidence="2" id="KW-0436">Ligase</keyword>
<evidence type="ECO:0000256" key="4">
    <source>
        <dbReference type="ARBA" id="ARBA00022840"/>
    </source>
</evidence>
<dbReference type="InterPro" id="IPR020845">
    <property type="entry name" value="AMP-binding_CS"/>
</dbReference>
<comment type="caution">
    <text evidence="8">The sequence shown here is derived from an EMBL/GenBank/DDBJ whole genome shotgun (WGS) entry which is preliminary data.</text>
</comment>
<dbReference type="GO" id="GO:0035336">
    <property type="term" value="P:long-chain fatty-acyl-CoA metabolic process"/>
    <property type="evidence" value="ECO:0007669"/>
    <property type="project" value="TreeGrafter"/>
</dbReference>
<evidence type="ECO:0000256" key="3">
    <source>
        <dbReference type="ARBA" id="ARBA00022741"/>
    </source>
</evidence>
<dbReference type="GO" id="GO:0004467">
    <property type="term" value="F:long-chain fatty acid-CoA ligase activity"/>
    <property type="evidence" value="ECO:0007669"/>
    <property type="project" value="UniProtKB-EC"/>
</dbReference>
<dbReference type="STRING" id="41688.A0A2N3NGD9"/>
<dbReference type="AlphaFoldDB" id="A0A2N3NGD9"/>
<protein>
    <recommendedName>
        <fullName evidence="7">AMP-dependent synthetase/ligase domain-containing protein</fullName>
    </recommendedName>
</protein>
<proteinExistence type="inferred from homology"/>
<evidence type="ECO:0000256" key="6">
    <source>
        <dbReference type="SAM" id="MobiDB-lite"/>
    </source>
</evidence>
<dbReference type="GO" id="GO:0005524">
    <property type="term" value="F:ATP binding"/>
    <property type="evidence" value="ECO:0007669"/>
    <property type="project" value="UniProtKB-KW"/>
</dbReference>
<evidence type="ECO:0000313" key="9">
    <source>
        <dbReference type="Proteomes" id="UP000233524"/>
    </source>
</evidence>
<dbReference type="SUPFAM" id="SSF56801">
    <property type="entry name" value="Acetyl-CoA synthetase-like"/>
    <property type="match status" value="1"/>
</dbReference>
<evidence type="ECO:0000259" key="7">
    <source>
        <dbReference type="Pfam" id="PF00501"/>
    </source>
</evidence>
<evidence type="ECO:0000256" key="5">
    <source>
        <dbReference type="ARBA" id="ARBA00036813"/>
    </source>
</evidence>
<reference evidence="8 9" key="1">
    <citation type="journal article" date="2017" name="G3 (Bethesda)">
        <title>First Draft Genome Sequence of the Pathogenic Fungus Lomentospora prolificans (Formerly Scedosporium prolificans).</title>
        <authorList>
            <person name="Luo R."/>
            <person name="Zimin A."/>
            <person name="Workman R."/>
            <person name="Fan Y."/>
            <person name="Pertea G."/>
            <person name="Grossman N."/>
            <person name="Wear M.P."/>
            <person name="Jia B."/>
            <person name="Miller H."/>
            <person name="Casadevall A."/>
            <person name="Timp W."/>
            <person name="Zhang S.X."/>
            <person name="Salzberg S.L."/>
        </authorList>
    </citation>
    <scope>NUCLEOTIDE SEQUENCE [LARGE SCALE GENOMIC DNA]</scope>
    <source>
        <strain evidence="8 9">JHH-5317</strain>
    </source>
</reference>
<dbReference type="PANTHER" id="PTHR43272:SF83">
    <property type="entry name" value="ACYL-COA SYNTHETASE LONG-CHAIN, ISOFORM J"/>
    <property type="match status" value="1"/>
</dbReference>
<evidence type="ECO:0000313" key="8">
    <source>
        <dbReference type="EMBL" id="PKS11503.1"/>
    </source>
</evidence>
<dbReference type="GO" id="GO:0005886">
    <property type="term" value="C:plasma membrane"/>
    <property type="evidence" value="ECO:0007669"/>
    <property type="project" value="TreeGrafter"/>
</dbReference>
<comment type="catalytic activity">
    <reaction evidence="5">
        <text>a long-chain fatty acid + ATP + CoA = a long-chain fatty acyl-CoA + AMP + diphosphate</text>
        <dbReference type="Rhea" id="RHEA:15421"/>
        <dbReference type="ChEBI" id="CHEBI:30616"/>
        <dbReference type="ChEBI" id="CHEBI:33019"/>
        <dbReference type="ChEBI" id="CHEBI:57287"/>
        <dbReference type="ChEBI" id="CHEBI:57560"/>
        <dbReference type="ChEBI" id="CHEBI:83139"/>
        <dbReference type="ChEBI" id="CHEBI:456215"/>
        <dbReference type="EC" id="6.2.1.3"/>
    </reaction>
</comment>
<sequence length="696" mass="76136">MSYKSGIMPLKQVRKPPFTIESPGYDEVPGETKPRRHPRAKDGLITSPAEGVNTVFDIIKRSASVWPDGQAVGSRKLIQMHTETKKVQKNIDGEVQEVEKKWQLFELSPFTFMTYKDYLQYALDLGAGLRKLGLAAGDRLHLYAATSYNWLAISHGCSSQSISIVTAYDSLGASGVEHTLVQSKVSAMFVDPQLLKTVSTALKAAPHIKFVVYNDSSIFAKPDHSEVDEFKKDNPDLTIYSISELRKLGQENPVDPVPPKPEDLYCLMYTSGSTGPPKGVPMTHAGIVAAVAGLLTCVEDTVSNNEVILAYLPLAHIFELCLENLVLVIGGTLGYGSPRTLSDVSVKNCAGDMRELRPTVMVGVPQVWETVRKGVTSKVQDSSPVVRALFWGAFNYKTFMSSRGLPAASLLDSIVFKKVREMTGGRLRFIMNGASGISDGTKHFLSMVLAPMLTGYGLTETGANGALGSPLEYTSNAIGPIPASVDVKLVSIPELGYSTDSNPPQGEILVKGPAVFEEYYENPEETSKAKTADGWFKTGDIGEFDADGHLKVIDRVKNLVKMQGGEYIALEKLESIYRGSNLVHQIMIEGSSEHPRAIAIIFPNEKVFHEKAAELGVDEHNMHHDPKMVSLVFKDMISHAKKANLAPIEMIAGLVITDEEWTPINGLVTATQKVNRKAVRSKYKKEIEECFAKQGS</sequence>
<evidence type="ECO:0000256" key="1">
    <source>
        <dbReference type="ARBA" id="ARBA00006432"/>
    </source>
</evidence>
<dbReference type="EMBL" id="NLAX01000008">
    <property type="protein sequence ID" value="PKS11503.1"/>
    <property type="molecule type" value="Genomic_DNA"/>
</dbReference>